<evidence type="ECO:0000259" key="1">
    <source>
        <dbReference type="Pfam" id="PF19898"/>
    </source>
</evidence>
<sequence length="352" mass="41055">MYPELKFDRNRKRVKFCPCGKHNRDGKFSPYFGYDNKGYCFSCGETFLPNQNTSYSKPKEIVFAKPRHIDYHDRELISKYGRNFKKNNFIQFLKTVFSVDQVSNLIQMYCLGTIDKWDGANIFWQIDNYNHVRHGKVMLYDHVSGKRKKTNEGRAYITSIRSLLELHDFNLEQCLFGLHLVNETKADRIALVEGEKTACIMSVFKPDYLWLATGSKQGFKYKMLKSIKDWDIVAFPDKGEYHVWVDIASELNSKGFNIKVSKWLEDQHYYPKGTDLADVYLDEVIKTDKSRPTVSFKEVEKNNEESIKLIPTKTESDVWKLAAKNPNILNLISAFDLTDPNGREIRESLEDV</sequence>
<proteinExistence type="predicted"/>
<organism evidence="2 3">
    <name type="scientific">Robiginitalea aurantiaca</name>
    <dbReference type="NCBI Taxonomy" id="3056915"/>
    <lineage>
        <taxon>Bacteria</taxon>
        <taxon>Pseudomonadati</taxon>
        <taxon>Bacteroidota</taxon>
        <taxon>Flavobacteriia</taxon>
        <taxon>Flavobacteriales</taxon>
        <taxon>Flavobacteriaceae</taxon>
        <taxon>Robiginitalea</taxon>
    </lineage>
</organism>
<dbReference type="InterPro" id="IPR045951">
    <property type="entry name" value="DUF6371"/>
</dbReference>
<gene>
    <name evidence="2" type="ORF">QU605_02150</name>
</gene>
<dbReference type="Proteomes" id="UP001174839">
    <property type="component" value="Unassembled WGS sequence"/>
</dbReference>
<protein>
    <submittedName>
        <fullName evidence="2">DUF6371 domain-containing protein</fullName>
    </submittedName>
</protein>
<reference evidence="2" key="1">
    <citation type="submission" date="2023-06" db="EMBL/GenBank/DDBJ databases">
        <title>Robiginitalea aurantiacus sp. nov. and Algoriphagus sediminis sp. nov., isolated from coastal sediment.</title>
        <authorList>
            <person name="Zhou Z.Y."/>
            <person name="An J."/>
            <person name="Jia Y.W."/>
            <person name="Du Z.J."/>
        </authorList>
    </citation>
    <scope>NUCLEOTIDE SEQUENCE</scope>
    <source>
        <strain evidence="2">M39</strain>
    </source>
</reference>
<dbReference type="Pfam" id="PF19898">
    <property type="entry name" value="DUF6371"/>
    <property type="match status" value="1"/>
</dbReference>
<evidence type="ECO:0000313" key="3">
    <source>
        <dbReference type="Proteomes" id="UP001174839"/>
    </source>
</evidence>
<comment type="caution">
    <text evidence="2">The sequence shown here is derived from an EMBL/GenBank/DDBJ whole genome shotgun (WGS) entry which is preliminary data.</text>
</comment>
<keyword evidence="3" id="KW-1185">Reference proteome</keyword>
<evidence type="ECO:0000313" key="2">
    <source>
        <dbReference type="EMBL" id="MDM9630254.1"/>
    </source>
</evidence>
<name>A0ABT7WBG0_9FLAO</name>
<feature type="domain" description="DUF6371" evidence="1">
    <location>
        <begin position="87"/>
        <end position="238"/>
    </location>
</feature>
<accession>A0ABT7WBG0</accession>
<dbReference type="EMBL" id="JAUDUY010000001">
    <property type="protein sequence ID" value="MDM9630254.1"/>
    <property type="molecule type" value="Genomic_DNA"/>
</dbReference>
<dbReference type="RefSeq" id="WP_289723614.1">
    <property type="nucleotide sequence ID" value="NZ_JAUDUY010000001.1"/>
</dbReference>